<reference evidence="1 2" key="1">
    <citation type="submission" date="2018-06" db="EMBL/GenBank/DDBJ databases">
        <title>Genomic Encyclopedia of Type Strains, Phase IV (KMG-IV): sequencing the most valuable type-strain genomes for metagenomic binning, comparative biology and taxonomic classification.</title>
        <authorList>
            <person name="Goeker M."/>
        </authorList>
    </citation>
    <scope>NUCLEOTIDE SEQUENCE [LARGE SCALE GENOMIC DNA]</scope>
    <source>
        <strain evidence="1 2">DSM 24875</strain>
    </source>
</reference>
<dbReference type="EMBL" id="QNRK01000015">
    <property type="protein sequence ID" value="RBP12004.1"/>
    <property type="molecule type" value="Genomic_DNA"/>
</dbReference>
<evidence type="ECO:0000313" key="2">
    <source>
        <dbReference type="Proteomes" id="UP000253529"/>
    </source>
</evidence>
<gene>
    <name evidence="1" type="ORF">DFR50_115111</name>
</gene>
<evidence type="ECO:0000313" key="1">
    <source>
        <dbReference type="EMBL" id="RBP12004.1"/>
    </source>
</evidence>
<comment type="caution">
    <text evidence="1">The sequence shown here is derived from an EMBL/GenBank/DDBJ whole genome shotgun (WGS) entry which is preliminary data.</text>
</comment>
<proteinExistence type="predicted"/>
<dbReference type="RefSeq" id="WP_113890057.1">
    <property type="nucleotide sequence ID" value="NZ_QNRK01000015.1"/>
</dbReference>
<keyword evidence="2" id="KW-1185">Reference proteome</keyword>
<sequence length="77" mass="8356">MRLEDIVQTRPLSNRVLAFAAPQANDNLSFAERVKAEIAQAARAVGESYSQRELAGFATDASAVLQSLRVRLAARPT</sequence>
<dbReference type="AlphaFoldDB" id="A0A366FBF3"/>
<dbReference type="Proteomes" id="UP000253529">
    <property type="component" value="Unassembled WGS sequence"/>
</dbReference>
<organism evidence="1 2">
    <name type="scientific">Roseiarcus fermentans</name>
    <dbReference type="NCBI Taxonomy" id="1473586"/>
    <lineage>
        <taxon>Bacteria</taxon>
        <taxon>Pseudomonadati</taxon>
        <taxon>Pseudomonadota</taxon>
        <taxon>Alphaproteobacteria</taxon>
        <taxon>Hyphomicrobiales</taxon>
        <taxon>Roseiarcaceae</taxon>
        <taxon>Roseiarcus</taxon>
    </lineage>
</organism>
<accession>A0A366FBF3</accession>
<name>A0A366FBF3_9HYPH</name>
<protein>
    <submittedName>
        <fullName evidence="1">Uncharacterized protein</fullName>
    </submittedName>
</protein>